<organism evidence="1 2">
    <name type="scientific">Rhodosalinus halophilus</name>
    <dbReference type="NCBI Taxonomy" id="2259333"/>
    <lineage>
        <taxon>Bacteria</taxon>
        <taxon>Pseudomonadati</taxon>
        <taxon>Pseudomonadota</taxon>
        <taxon>Alphaproteobacteria</taxon>
        <taxon>Rhodobacterales</taxon>
        <taxon>Paracoccaceae</taxon>
        <taxon>Rhodosalinus</taxon>
    </lineage>
</organism>
<dbReference type="EMBL" id="QNTQ01000008">
    <property type="protein sequence ID" value="RBI85069.1"/>
    <property type="molecule type" value="Genomic_DNA"/>
</dbReference>
<sequence length="175" mass="18925">MGLLNALRSAFVDDENIKEVLQAADERAKQAHKLAVAGDVISSSASKQLKEAADGIAAVKSKISTVKDVRDKMDAFFRLKDAVEVLEGWPHKGVSDEAAAAAFDEMFGAAAVFAESLPPPIDQYAKILKQVKVASFFQNMQRLGASRVGGNASTPTGRQMQKVNEILERQSRGEY</sequence>
<dbReference type="AlphaFoldDB" id="A0A365U8B2"/>
<keyword evidence="2" id="KW-1185">Reference proteome</keyword>
<protein>
    <submittedName>
        <fullName evidence="1">Uncharacterized protein</fullName>
    </submittedName>
</protein>
<accession>A0A365U8B2</accession>
<comment type="caution">
    <text evidence="1">The sequence shown here is derived from an EMBL/GenBank/DDBJ whole genome shotgun (WGS) entry which is preliminary data.</text>
</comment>
<evidence type="ECO:0000313" key="2">
    <source>
        <dbReference type="Proteomes" id="UP000253370"/>
    </source>
</evidence>
<reference evidence="1 2" key="1">
    <citation type="submission" date="2018-07" db="EMBL/GenBank/DDBJ databases">
        <title>Rhodosalinus sp. strain E84T genomic sequence and assembly.</title>
        <authorList>
            <person name="Liu Z.-W."/>
            <person name="Lu D.-C."/>
        </authorList>
    </citation>
    <scope>NUCLEOTIDE SEQUENCE [LARGE SCALE GENOMIC DNA]</scope>
    <source>
        <strain evidence="1 2">E84</strain>
    </source>
</reference>
<dbReference type="RefSeq" id="WP_113289397.1">
    <property type="nucleotide sequence ID" value="NZ_QNTQ01000008.1"/>
</dbReference>
<evidence type="ECO:0000313" key="1">
    <source>
        <dbReference type="EMBL" id="RBI85069.1"/>
    </source>
</evidence>
<dbReference type="Proteomes" id="UP000253370">
    <property type="component" value="Unassembled WGS sequence"/>
</dbReference>
<name>A0A365U8B2_9RHOB</name>
<gene>
    <name evidence="1" type="ORF">DRV85_10435</name>
</gene>
<proteinExistence type="predicted"/>